<dbReference type="EC" id="6.3.2.9" evidence="7 8"/>
<dbReference type="AlphaFoldDB" id="A0A8J7FIJ1"/>
<evidence type="ECO:0000313" key="12">
    <source>
        <dbReference type="Proteomes" id="UP000604481"/>
    </source>
</evidence>
<keyword evidence="7 8" id="KW-0573">Peptidoglycan synthesis</keyword>
<evidence type="ECO:0000256" key="8">
    <source>
        <dbReference type="RuleBase" id="RU003664"/>
    </source>
</evidence>
<evidence type="ECO:0000256" key="3">
    <source>
        <dbReference type="ARBA" id="ARBA00022490"/>
    </source>
</evidence>
<keyword evidence="5 7" id="KW-0547">Nucleotide-binding</keyword>
<dbReference type="PANTHER" id="PTHR43692">
    <property type="entry name" value="UDP-N-ACETYLMURAMOYLALANINE--D-GLUTAMATE LIGASE"/>
    <property type="match status" value="1"/>
</dbReference>
<dbReference type="GO" id="GO:0009252">
    <property type="term" value="P:peptidoglycan biosynthetic process"/>
    <property type="evidence" value="ECO:0007669"/>
    <property type="project" value="UniProtKB-UniRule"/>
</dbReference>
<dbReference type="Pfam" id="PF21799">
    <property type="entry name" value="MurD-like_N"/>
    <property type="match status" value="1"/>
</dbReference>
<comment type="function">
    <text evidence="7 8">Cell wall formation. Catalyzes the addition of glutamate to the nucleotide precursor UDP-N-acetylmuramoyl-L-alanine (UMA).</text>
</comment>
<comment type="subcellular location">
    <subcellularLocation>
        <location evidence="1 7 8">Cytoplasm</location>
    </subcellularLocation>
</comment>
<accession>A0A8J7FIJ1</accession>
<evidence type="ECO:0000256" key="5">
    <source>
        <dbReference type="ARBA" id="ARBA00022741"/>
    </source>
</evidence>
<evidence type="ECO:0000256" key="7">
    <source>
        <dbReference type="HAMAP-Rule" id="MF_00639"/>
    </source>
</evidence>
<feature type="domain" description="Mur ligase C-terminal" evidence="9">
    <location>
        <begin position="316"/>
        <end position="442"/>
    </location>
</feature>
<dbReference type="GO" id="GO:0051301">
    <property type="term" value="P:cell division"/>
    <property type="evidence" value="ECO:0007669"/>
    <property type="project" value="UniProtKB-KW"/>
</dbReference>
<dbReference type="InterPro" id="IPR013221">
    <property type="entry name" value="Mur_ligase_cen"/>
</dbReference>
<dbReference type="NCBIfam" id="TIGR01087">
    <property type="entry name" value="murD"/>
    <property type="match status" value="1"/>
</dbReference>
<dbReference type="Pfam" id="PF02875">
    <property type="entry name" value="Mur_ligase_C"/>
    <property type="match status" value="1"/>
</dbReference>
<dbReference type="InterPro" id="IPR004101">
    <property type="entry name" value="Mur_ligase_C"/>
</dbReference>
<feature type="binding site" evidence="7">
    <location>
        <begin position="117"/>
        <end position="123"/>
    </location>
    <ligand>
        <name>ATP</name>
        <dbReference type="ChEBI" id="CHEBI:30616"/>
    </ligand>
</feature>
<dbReference type="GO" id="GO:0005737">
    <property type="term" value="C:cytoplasm"/>
    <property type="evidence" value="ECO:0007669"/>
    <property type="project" value="UniProtKB-SubCell"/>
</dbReference>
<evidence type="ECO:0000259" key="9">
    <source>
        <dbReference type="Pfam" id="PF02875"/>
    </source>
</evidence>
<dbReference type="EMBL" id="JADFUA010000001">
    <property type="protein sequence ID" value="MBE9608052.1"/>
    <property type="molecule type" value="Genomic_DNA"/>
</dbReference>
<dbReference type="Proteomes" id="UP000604481">
    <property type="component" value="Unassembled WGS sequence"/>
</dbReference>
<protein>
    <recommendedName>
        <fullName evidence="7 8">UDP-N-acetylmuramoylalanine--D-glutamate ligase</fullName>
        <ecNumber evidence="7 8">6.3.2.9</ecNumber>
    </recommendedName>
    <alternativeName>
        <fullName evidence="7">D-glutamic acid-adding enzyme</fullName>
    </alternativeName>
    <alternativeName>
        <fullName evidence="7">UDP-N-acetylmuramoyl-L-alanyl-D-glutamate synthetase</fullName>
    </alternativeName>
</protein>
<dbReference type="SUPFAM" id="SSF53623">
    <property type="entry name" value="MurD-like peptide ligases, catalytic domain"/>
    <property type="match status" value="1"/>
</dbReference>
<name>A0A8J7FIJ1_9NEIS</name>
<keyword evidence="7 8" id="KW-0131">Cell cycle</keyword>
<comment type="catalytic activity">
    <reaction evidence="7 8">
        <text>UDP-N-acetyl-alpha-D-muramoyl-L-alanine + D-glutamate + ATP = UDP-N-acetyl-alpha-D-muramoyl-L-alanyl-D-glutamate + ADP + phosphate + H(+)</text>
        <dbReference type="Rhea" id="RHEA:16429"/>
        <dbReference type="ChEBI" id="CHEBI:15378"/>
        <dbReference type="ChEBI" id="CHEBI:29986"/>
        <dbReference type="ChEBI" id="CHEBI:30616"/>
        <dbReference type="ChEBI" id="CHEBI:43474"/>
        <dbReference type="ChEBI" id="CHEBI:83898"/>
        <dbReference type="ChEBI" id="CHEBI:83900"/>
        <dbReference type="ChEBI" id="CHEBI:456216"/>
        <dbReference type="EC" id="6.3.2.9"/>
    </reaction>
</comment>
<dbReference type="InterPro" id="IPR036565">
    <property type="entry name" value="Mur-like_cat_sf"/>
</dbReference>
<dbReference type="InterPro" id="IPR005762">
    <property type="entry name" value="MurD"/>
</dbReference>
<keyword evidence="7 8" id="KW-0133">Cell shape</keyword>
<keyword evidence="6 7" id="KW-0067">ATP-binding</keyword>
<keyword evidence="3 7" id="KW-0963">Cytoplasm</keyword>
<keyword evidence="4 7" id="KW-0436">Ligase</keyword>
<dbReference type="GO" id="GO:0008360">
    <property type="term" value="P:regulation of cell shape"/>
    <property type="evidence" value="ECO:0007669"/>
    <property type="project" value="UniProtKB-KW"/>
</dbReference>
<gene>
    <name evidence="7 11" type="primary">murD</name>
    <name evidence="11" type="ORF">INR99_01710</name>
</gene>
<dbReference type="Gene3D" id="3.40.50.720">
    <property type="entry name" value="NAD(P)-binding Rossmann-like Domain"/>
    <property type="match status" value="1"/>
</dbReference>
<proteinExistence type="inferred from homology"/>
<sequence length="467" mass="48702">MKLNGKHCIVVGLGETGLPTALWLAKHGARVTAADSRSAPPSLAALQAALPDIEVRLGAFDDNTFADADLLVTSPGVPVATPAIAAAATRGVPVVGDVELLAQALEGKGSKVIAITGSNGKSTVTTMVGEMCKSAGLDTVIAGNIGLPVLQALADYEAQGKQPDVWVLELSSFQLETTSSLKPDSAAVLNISEDHLDRYAGMREYAATKARIFEGLGVMVLNREDGWCRGMARAGRDIVWFGADTPRNGSEYGLVALGDDFSLRAGDYELLKASELPLAGLHNAVNALSAIALCRAIGLATGPLVAALKAFKGLPHRVEFVAEVAGVRYYDDSKGTNVGATEAALKGMTQPVVLIAGGDGKGQDFRPLVPACERICRAVVLIGRDGPQIAEVLSEARSELVTENDEGEAFLPVMQVPTLEMAVTVAANLAEPGDVVLLSPACASLDMFRNYHHRAEVFIAAVKALGA</sequence>
<dbReference type="RefSeq" id="WP_194114558.1">
    <property type="nucleotide sequence ID" value="NZ_JADFUA010000001.1"/>
</dbReference>
<dbReference type="Gene3D" id="3.90.190.20">
    <property type="entry name" value="Mur ligase, C-terminal domain"/>
    <property type="match status" value="1"/>
</dbReference>
<evidence type="ECO:0000256" key="2">
    <source>
        <dbReference type="ARBA" id="ARBA00004752"/>
    </source>
</evidence>
<dbReference type="GO" id="GO:0008764">
    <property type="term" value="F:UDP-N-acetylmuramoylalanine-D-glutamate ligase activity"/>
    <property type="evidence" value="ECO:0007669"/>
    <property type="project" value="UniProtKB-UniRule"/>
</dbReference>
<comment type="caution">
    <text evidence="11">The sequence shown here is derived from an EMBL/GenBank/DDBJ whole genome shotgun (WGS) entry which is preliminary data.</text>
</comment>
<comment type="pathway">
    <text evidence="2 7 8">Cell wall biogenesis; peptidoglycan biosynthesis.</text>
</comment>
<keyword evidence="7 8" id="KW-0132">Cell division</keyword>
<evidence type="ECO:0000256" key="6">
    <source>
        <dbReference type="ARBA" id="ARBA00022840"/>
    </source>
</evidence>
<evidence type="ECO:0000259" key="10">
    <source>
        <dbReference type="Pfam" id="PF08245"/>
    </source>
</evidence>
<dbReference type="Gene3D" id="3.40.1190.10">
    <property type="entry name" value="Mur-like, catalytic domain"/>
    <property type="match status" value="1"/>
</dbReference>
<dbReference type="SUPFAM" id="SSF51984">
    <property type="entry name" value="MurCD N-terminal domain"/>
    <property type="match status" value="1"/>
</dbReference>
<evidence type="ECO:0000256" key="1">
    <source>
        <dbReference type="ARBA" id="ARBA00004496"/>
    </source>
</evidence>
<keyword evidence="12" id="KW-1185">Reference proteome</keyword>
<dbReference type="GO" id="GO:0071555">
    <property type="term" value="P:cell wall organization"/>
    <property type="evidence" value="ECO:0007669"/>
    <property type="project" value="UniProtKB-KW"/>
</dbReference>
<dbReference type="HAMAP" id="MF_00639">
    <property type="entry name" value="MurD"/>
    <property type="match status" value="1"/>
</dbReference>
<dbReference type="GO" id="GO:0005524">
    <property type="term" value="F:ATP binding"/>
    <property type="evidence" value="ECO:0007669"/>
    <property type="project" value="UniProtKB-UniRule"/>
</dbReference>
<feature type="domain" description="Mur ligase central" evidence="10">
    <location>
        <begin position="115"/>
        <end position="293"/>
    </location>
</feature>
<dbReference type="PANTHER" id="PTHR43692:SF1">
    <property type="entry name" value="UDP-N-ACETYLMURAMOYLALANINE--D-GLUTAMATE LIGASE"/>
    <property type="match status" value="1"/>
</dbReference>
<evidence type="ECO:0000256" key="4">
    <source>
        <dbReference type="ARBA" id="ARBA00022598"/>
    </source>
</evidence>
<evidence type="ECO:0000313" key="11">
    <source>
        <dbReference type="EMBL" id="MBE9608052.1"/>
    </source>
</evidence>
<comment type="similarity">
    <text evidence="7">Belongs to the MurCDEF family.</text>
</comment>
<dbReference type="UniPathway" id="UPA00219"/>
<reference evidence="11 12" key="1">
    <citation type="submission" date="2020-10" db="EMBL/GenBank/DDBJ databases">
        <title>The genome sequence of Chitinilyticum litopenaei 4Y14.</title>
        <authorList>
            <person name="Liu Y."/>
        </authorList>
    </citation>
    <scope>NUCLEOTIDE SEQUENCE [LARGE SCALE GENOMIC DNA]</scope>
    <source>
        <strain evidence="11 12">4Y14</strain>
    </source>
</reference>
<dbReference type="SUPFAM" id="SSF53244">
    <property type="entry name" value="MurD-like peptide ligases, peptide-binding domain"/>
    <property type="match status" value="1"/>
</dbReference>
<dbReference type="Pfam" id="PF08245">
    <property type="entry name" value="Mur_ligase_M"/>
    <property type="match status" value="1"/>
</dbReference>
<organism evidence="11 12">
    <name type="scientific">Chitinilyticum piscinae</name>
    <dbReference type="NCBI Taxonomy" id="2866724"/>
    <lineage>
        <taxon>Bacteria</taxon>
        <taxon>Pseudomonadati</taxon>
        <taxon>Pseudomonadota</taxon>
        <taxon>Betaproteobacteria</taxon>
        <taxon>Neisseriales</taxon>
        <taxon>Chitinibacteraceae</taxon>
        <taxon>Chitinilyticum</taxon>
    </lineage>
</organism>
<keyword evidence="7 8" id="KW-0961">Cell wall biogenesis/degradation</keyword>
<dbReference type="InterPro" id="IPR036615">
    <property type="entry name" value="Mur_ligase_C_dom_sf"/>
</dbReference>